<name>A0A699H7C1_TANCI</name>
<dbReference type="PANTHER" id="PTHR34072">
    <property type="entry name" value="ENZYMATIC POLYPROTEIN-RELATED"/>
    <property type="match status" value="1"/>
</dbReference>
<keyword evidence="2" id="KW-0695">RNA-directed DNA polymerase</keyword>
<reference evidence="2" key="1">
    <citation type="journal article" date="2019" name="Sci. Rep.">
        <title>Draft genome of Tanacetum cinerariifolium, the natural source of mosquito coil.</title>
        <authorList>
            <person name="Yamashiro T."/>
            <person name="Shiraishi A."/>
            <person name="Satake H."/>
            <person name="Nakayama K."/>
        </authorList>
    </citation>
    <scope>NUCLEOTIDE SEQUENCE</scope>
</reference>
<dbReference type="Pfam" id="PF17919">
    <property type="entry name" value="RT_RNaseH_2"/>
    <property type="match status" value="1"/>
</dbReference>
<dbReference type="GO" id="GO:0003676">
    <property type="term" value="F:nucleic acid binding"/>
    <property type="evidence" value="ECO:0007669"/>
    <property type="project" value="InterPro"/>
</dbReference>
<dbReference type="AlphaFoldDB" id="A0A699H7C1"/>
<evidence type="ECO:0000313" key="2">
    <source>
        <dbReference type="EMBL" id="GEX71643.1"/>
    </source>
</evidence>
<sequence length="363" mass="40849">GSGNNGNPTRGREFKMGAEEAGQDQKILICFISTTLMPSLDIKPSSLGFSYEIEIASEQPVEINKVIRSRKLEIEGHTFDIDLIPFGHGSFDILKVYGERPEEKVKRLISVKAEEPTLEDIAIVQNFSKSNALWSDKCTSGIHGLDESSDEQEMTFQTLKDKLCNVPVLALLDGPKDFVVYYDTSCQGLGYMLMQRGKVIAYASRQLKIHKKNYTTHDLELGAVVFDIFSATMTAKFATILSGIKSKILAAQNEASGIVNAPAEMLLTKSAHFLPIREDFKMDRLARLYLNEIVARHDMLRACVINFRRSWDVHLSLVEFSYNNNYHSSVRGASFEALYEKKWRSPILWAEVREGKVIGPEIV</sequence>
<proteinExistence type="predicted"/>
<dbReference type="PANTHER" id="PTHR34072:SF52">
    <property type="entry name" value="RIBONUCLEASE H"/>
    <property type="match status" value="1"/>
</dbReference>
<accession>A0A699H7C1</accession>
<organism evidence="2">
    <name type="scientific">Tanacetum cinerariifolium</name>
    <name type="common">Dalmatian daisy</name>
    <name type="synonym">Chrysanthemum cinerariifolium</name>
    <dbReference type="NCBI Taxonomy" id="118510"/>
    <lineage>
        <taxon>Eukaryota</taxon>
        <taxon>Viridiplantae</taxon>
        <taxon>Streptophyta</taxon>
        <taxon>Embryophyta</taxon>
        <taxon>Tracheophyta</taxon>
        <taxon>Spermatophyta</taxon>
        <taxon>Magnoliopsida</taxon>
        <taxon>eudicotyledons</taxon>
        <taxon>Gunneridae</taxon>
        <taxon>Pentapetalae</taxon>
        <taxon>asterids</taxon>
        <taxon>campanulids</taxon>
        <taxon>Asterales</taxon>
        <taxon>Asteraceae</taxon>
        <taxon>Asteroideae</taxon>
        <taxon>Anthemideae</taxon>
        <taxon>Anthemidinae</taxon>
        <taxon>Tanacetum</taxon>
    </lineage>
</organism>
<dbReference type="InterPro" id="IPR041577">
    <property type="entry name" value="RT_RNaseH_2"/>
</dbReference>
<protein>
    <submittedName>
        <fullName evidence="2">Putative reverse transcriptase domain-containing protein</fullName>
    </submittedName>
</protein>
<dbReference type="InterPro" id="IPR036397">
    <property type="entry name" value="RNaseH_sf"/>
</dbReference>
<dbReference type="EMBL" id="BKCJ010125463">
    <property type="protein sequence ID" value="GEX71643.1"/>
    <property type="molecule type" value="Genomic_DNA"/>
</dbReference>
<dbReference type="SUPFAM" id="SSF56672">
    <property type="entry name" value="DNA/RNA polymerases"/>
    <property type="match status" value="1"/>
</dbReference>
<gene>
    <name evidence="2" type="ORF">Tci_343618</name>
</gene>
<feature type="non-terminal residue" evidence="2">
    <location>
        <position position="1"/>
    </location>
</feature>
<comment type="caution">
    <text evidence="2">The sequence shown here is derived from an EMBL/GenBank/DDBJ whole genome shotgun (WGS) entry which is preliminary data.</text>
</comment>
<dbReference type="GO" id="GO:0003964">
    <property type="term" value="F:RNA-directed DNA polymerase activity"/>
    <property type="evidence" value="ECO:0007669"/>
    <property type="project" value="UniProtKB-KW"/>
</dbReference>
<keyword evidence="2" id="KW-0808">Transferase</keyword>
<dbReference type="InterPro" id="IPR043502">
    <property type="entry name" value="DNA/RNA_pol_sf"/>
</dbReference>
<keyword evidence="2" id="KW-0548">Nucleotidyltransferase</keyword>
<feature type="domain" description="Reverse transcriptase/retrotransposon-derived protein RNase H-like" evidence="1">
    <location>
        <begin position="150"/>
        <end position="227"/>
    </location>
</feature>
<evidence type="ECO:0000259" key="1">
    <source>
        <dbReference type="Pfam" id="PF17919"/>
    </source>
</evidence>
<dbReference type="Gene3D" id="3.30.420.10">
    <property type="entry name" value="Ribonuclease H-like superfamily/Ribonuclease H"/>
    <property type="match status" value="1"/>
</dbReference>